<feature type="compositionally biased region" description="Basic residues" evidence="1">
    <location>
        <begin position="380"/>
        <end position="393"/>
    </location>
</feature>
<name>A0AAD7N1V9_9AGAR</name>
<feature type="compositionally biased region" description="Basic and acidic residues" evidence="1">
    <location>
        <begin position="9"/>
        <end position="27"/>
    </location>
</feature>
<sequence length="576" mass="63147">MGVAVASVSEHEIGTKGKSEKGGEKIGKKTRARPRPKARESQRHQLRPTPPVHPPISIWRAPSGRNAHGRDAKTKTARHPHKNARQLSRHAHPELAPGLGGRGEVAVDVVQAEDDDRMGDLKNRGEGKGGSEKLREERGGAAAAHARKPPPTPTRNERLWSRGAATAAARLTHARRQAKAPRTQTAPPKTGGGVASTPAHRKEPGFRTKSRKGANVQQQLVAPHHPTHPRDQKQARIASRAQKKNAAHTPRNARTNVAQRKAPGVRRHDQDKGIKAASSRDSSTAPSQTRAAHERPQEEDVCVKYGSSSPLPQPIKPGRNQVNTHLGRLEWLLRKTQERRGRRGLQGAGGRPSTFLRILLLPHIPGVSYFCTRTRPSRGTTRRSSGRGIRARRRRRCKPQIAEVFSATSAALSRLPRVKEGVGGARMRSMRWILCFRGFCGGEVDVENVEAGARAEEEVEDEGKVVEIEGARVVDEDNGRVANPTKTDMSWGGVTTNAQRTHYFHSNTQKETKKSVRLPGCIANARDGAAGWRRCAATSSEGFPECEMDIEGSKKFKKQMAVRMILNLFPHKVCAG</sequence>
<feature type="compositionally biased region" description="Low complexity" evidence="1">
    <location>
        <begin position="162"/>
        <end position="171"/>
    </location>
</feature>
<evidence type="ECO:0000313" key="3">
    <source>
        <dbReference type="Proteomes" id="UP001215598"/>
    </source>
</evidence>
<feature type="region of interest" description="Disordered" evidence="1">
    <location>
        <begin position="1"/>
        <end position="300"/>
    </location>
</feature>
<feature type="compositionally biased region" description="Basic and acidic residues" evidence="1">
    <location>
        <begin position="291"/>
        <end position="300"/>
    </location>
</feature>
<feature type="compositionally biased region" description="Basic and acidic residues" evidence="1">
    <location>
        <begin position="118"/>
        <end position="139"/>
    </location>
</feature>
<accession>A0AAD7N1V9</accession>
<keyword evidence="3" id="KW-1185">Reference proteome</keyword>
<feature type="compositionally biased region" description="Polar residues" evidence="1">
    <location>
        <begin position="279"/>
        <end position="290"/>
    </location>
</feature>
<organism evidence="2 3">
    <name type="scientific">Mycena metata</name>
    <dbReference type="NCBI Taxonomy" id="1033252"/>
    <lineage>
        <taxon>Eukaryota</taxon>
        <taxon>Fungi</taxon>
        <taxon>Dikarya</taxon>
        <taxon>Basidiomycota</taxon>
        <taxon>Agaricomycotina</taxon>
        <taxon>Agaricomycetes</taxon>
        <taxon>Agaricomycetidae</taxon>
        <taxon>Agaricales</taxon>
        <taxon>Marasmiineae</taxon>
        <taxon>Mycenaceae</taxon>
        <taxon>Mycena</taxon>
    </lineage>
</organism>
<reference evidence="2" key="1">
    <citation type="submission" date="2023-03" db="EMBL/GenBank/DDBJ databases">
        <title>Massive genome expansion in bonnet fungi (Mycena s.s.) driven by repeated elements and novel gene families across ecological guilds.</title>
        <authorList>
            <consortium name="Lawrence Berkeley National Laboratory"/>
            <person name="Harder C.B."/>
            <person name="Miyauchi S."/>
            <person name="Viragh M."/>
            <person name="Kuo A."/>
            <person name="Thoen E."/>
            <person name="Andreopoulos B."/>
            <person name="Lu D."/>
            <person name="Skrede I."/>
            <person name="Drula E."/>
            <person name="Henrissat B."/>
            <person name="Morin E."/>
            <person name="Kohler A."/>
            <person name="Barry K."/>
            <person name="LaButti K."/>
            <person name="Morin E."/>
            <person name="Salamov A."/>
            <person name="Lipzen A."/>
            <person name="Mereny Z."/>
            <person name="Hegedus B."/>
            <person name="Baldrian P."/>
            <person name="Stursova M."/>
            <person name="Weitz H."/>
            <person name="Taylor A."/>
            <person name="Grigoriev I.V."/>
            <person name="Nagy L.G."/>
            <person name="Martin F."/>
            <person name="Kauserud H."/>
        </authorList>
    </citation>
    <scope>NUCLEOTIDE SEQUENCE</scope>
    <source>
        <strain evidence="2">CBHHK182m</strain>
    </source>
</reference>
<proteinExistence type="predicted"/>
<gene>
    <name evidence="2" type="ORF">B0H16DRAFT_1693885</name>
</gene>
<dbReference type="AlphaFoldDB" id="A0AAD7N1V9"/>
<dbReference type="Proteomes" id="UP001215598">
    <property type="component" value="Unassembled WGS sequence"/>
</dbReference>
<feature type="region of interest" description="Disordered" evidence="1">
    <location>
        <begin position="372"/>
        <end position="393"/>
    </location>
</feature>
<protein>
    <submittedName>
        <fullName evidence="2">Uncharacterized protein</fullName>
    </submittedName>
</protein>
<comment type="caution">
    <text evidence="2">The sequence shown here is derived from an EMBL/GenBank/DDBJ whole genome shotgun (WGS) entry which is preliminary data.</text>
</comment>
<evidence type="ECO:0000313" key="2">
    <source>
        <dbReference type="EMBL" id="KAJ7742075.1"/>
    </source>
</evidence>
<feature type="compositionally biased region" description="Basic residues" evidence="1">
    <location>
        <begin position="75"/>
        <end position="90"/>
    </location>
</feature>
<evidence type="ECO:0000256" key="1">
    <source>
        <dbReference type="SAM" id="MobiDB-lite"/>
    </source>
</evidence>
<dbReference type="EMBL" id="JARKIB010000096">
    <property type="protein sequence ID" value="KAJ7742075.1"/>
    <property type="molecule type" value="Genomic_DNA"/>
</dbReference>